<evidence type="ECO:0000313" key="13">
    <source>
        <dbReference type="EMBL" id="KUG16590.1"/>
    </source>
</evidence>
<reference evidence="13" key="1">
    <citation type="journal article" date="2015" name="Proc. Natl. Acad. Sci. U.S.A.">
        <title>Networks of energetic and metabolic interactions define dynamics in microbial communities.</title>
        <authorList>
            <person name="Embree M."/>
            <person name="Liu J.K."/>
            <person name="Al-Bassam M.M."/>
            <person name="Zengler K."/>
        </authorList>
    </citation>
    <scope>NUCLEOTIDE SEQUENCE</scope>
</reference>
<evidence type="ECO:0000256" key="1">
    <source>
        <dbReference type="ARBA" id="ARBA00004651"/>
    </source>
</evidence>
<feature type="transmembrane region" description="Helical" evidence="12">
    <location>
        <begin position="384"/>
        <end position="409"/>
    </location>
</feature>
<dbReference type="PANTHER" id="PTHR48086">
    <property type="entry name" value="SODIUM/PROLINE SYMPORTER-RELATED"/>
    <property type="match status" value="1"/>
</dbReference>
<comment type="subcellular location">
    <subcellularLocation>
        <location evidence="1">Cell membrane</location>
        <topology evidence="1">Multi-pass membrane protein</topology>
    </subcellularLocation>
</comment>
<dbReference type="PANTHER" id="PTHR48086:SF3">
    <property type="entry name" value="SODIUM_PROLINE SYMPORTER"/>
    <property type="match status" value="1"/>
</dbReference>
<feature type="transmembrane region" description="Helical" evidence="12">
    <location>
        <begin position="36"/>
        <end position="58"/>
    </location>
</feature>
<keyword evidence="8" id="KW-0915">Sodium</keyword>
<keyword evidence="5 12" id="KW-0812">Transmembrane</keyword>
<dbReference type="InterPro" id="IPR050277">
    <property type="entry name" value="Sodium:Solute_Symporter"/>
</dbReference>
<evidence type="ECO:0000256" key="2">
    <source>
        <dbReference type="ARBA" id="ARBA00006434"/>
    </source>
</evidence>
<comment type="similarity">
    <text evidence="2">Belongs to the sodium:solute symporter (SSF) (TC 2.A.21) family.</text>
</comment>
<dbReference type="GO" id="GO:0015293">
    <property type="term" value="F:symporter activity"/>
    <property type="evidence" value="ECO:0007669"/>
    <property type="project" value="UniProtKB-KW"/>
</dbReference>
<keyword evidence="9" id="KW-0406">Ion transport</keyword>
<feature type="transmembrane region" description="Helical" evidence="12">
    <location>
        <begin position="70"/>
        <end position="96"/>
    </location>
</feature>
<name>A0A0W8F741_9ZZZZ</name>
<dbReference type="InterPro" id="IPR001734">
    <property type="entry name" value="Na/solute_symporter"/>
</dbReference>
<accession>A0A0W8F741</accession>
<evidence type="ECO:0000256" key="4">
    <source>
        <dbReference type="ARBA" id="ARBA00022475"/>
    </source>
</evidence>
<dbReference type="PROSITE" id="PS50283">
    <property type="entry name" value="NA_SOLUT_SYMP_3"/>
    <property type="match status" value="1"/>
</dbReference>
<feature type="transmembrane region" description="Helical" evidence="12">
    <location>
        <begin position="116"/>
        <end position="137"/>
    </location>
</feature>
<evidence type="ECO:0000256" key="6">
    <source>
        <dbReference type="ARBA" id="ARBA00022847"/>
    </source>
</evidence>
<keyword evidence="3" id="KW-0813">Transport</keyword>
<gene>
    <name evidence="13" type="ORF">ASZ90_013749</name>
</gene>
<dbReference type="EMBL" id="LNQE01001488">
    <property type="protein sequence ID" value="KUG16590.1"/>
    <property type="molecule type" value="Genomic_DNA"/>
</dbReference>
<dbReference type="Pfam" id="PF00474">
    <property type="entry name" value="SSF"/>
    <property type="match status" value="1"/>
</dbReference>
<feature type="transmembrane region" description="Helical" evidence="12">
    <location>
        <begin position="416"/>
        <end position="434"/>
    </location>
</feature>
<organism evidence="13">
    <name type="scientific">hydrocarbon metagenome</name>
    <dbReference type="NCBI Taxonomy" id="938273"/>
    <lineage>
        <taxon>unclassified sequences</taxon>
        <taxon>metagenomes</taxon>
        <taxon>ecological metagenomes</taxon>
    </lineage>
</organism>
<keyword evidence="10 12" id="KW-0472">Membrane</keyword>
<evidence type="ECO:0000256" key="5">
    <source>
        <dbReference type="ARBA" id="ARBA00022692"/>
    </source>
</evidence>
<dbReference type="GO" id="GO:0006814">
    <property type="term" value="P:sodium ion transport"/>
    <property type="evidence" value="ECO:0007669"/>
    <property type="project" value="UniProtKB-KW"/>
</dbReference>
<evidence type="ECO:0000256" key="9">
    <source>
        <dbReference type="ARBA" id="ARBA00023065"/>
    </source>
</evidence>
<proteinExistence type="inferred from homology"/>
<sequence length="470" mass="50189">MINQLLLLAYVLAIILLSLKLRQGTFSGFVLSNRNIAYPAVIGIAYTAAYFSAASFLGGGGYGLAAGMPWVIFCSLFHVGFACIAWIMAGRIWTMAKQYDAKTVPQLLERRYNSPLGKVILAIIMLILYTVYLVPIFKGCATLFQGMIGVSYLEGLLITVAIVAIYYAIGGLPAIIWVGFIQGVLMLIGAVFLYGGLISAGGGLDIWERIPLDVLSMNGLNIPWQQTFGQAFSISLGLLALPDLLIMIFSARDKRVVRFAGIYGPISIAIYSVCIFSLGILAYGALSAEQIAPFLKNPDGLVPFVATLILPKGFDGIILLAAISAAMSTMSAIVLVTATSLTSDILRYLNPGIADRKVLLLTRMIGVAILIIAAVSAINVPQQIVPLVAVSMGIIACCVLVPLFLGIFWQRGNETGFIASLLASFLSVVVWYFYGYPLIHPVFVGLTCGTAAYIIGSLATSRPEGVNAIG</sequence>
<keyword evidence="4" id="KW-1003">Cell membrane</keyword>
<comment type="caution">
    <text evidence="13">The sequence shown here is derived from an EMBL/GenBank/DDBJ whole genome shotgun (WGS) entry which is preliminary data.</text>
</comment>
<feature type="transmembrane region" description="Helical" evidence="12">
    <location>
        <begin position="149"/>
        <end position="169"/>
    </location>
</feature>
<protein>
    <submittedName>
        <fullName evidence="13">Pantothenate:na+ symporter</fullName>
    </submittedName>
</protein>
<dbReference type="InterPro" id="IPR038377">
    <property type="entry name" value="Na/Glc_symporter_sf"/>
</dbReference>
<keyword evidence="6" id="KW-0769">Symport</keyword>
<evidence type="ECO:0000256" key="11">
    <source>
        <dbReference type="ARBA" id="ARBA00023201"/>
    </source>
</evidence>
<dbReference type="CDD" id="cd10322">
    <property type="entry name" value="SLC5sbd"/>
    <property type="match status" value="1"/>
</dbReference>
<evidence type="ECO:0000256" key="3">
    <source>
        <dbReference type="ARBA" id="ARBA00022448"/>
    </source>
</evidence>
<keyword evidence="7 12" id="KW-1133">Transmembrane helix</keyword>
<evidence type="ECO:0000256" key="7">
    <source>
        <dbReference type="ARBA" id="ARBA00022989"/>
    </source>
</evidence>
<dbReference type="Gene3D" id="1.20.1730.10">
    <property type="entry name" value="Sodium/glucose cotransporter"/>
    <property type="match status" value="1"/>
</dbReference>
<evidence type="ECO:0000256" key="8">
    <source>
        <dbReference type="ARBA" id="ARBA00023053"/>
    </source>
</evidence>
<feature type="transmembrane region" description="Helical" evidence="12">
    <location>
        <begin position="230"/>
        <end position="250"/>
    </location>
</feature>
<evidence type="ECO:0000256" key="10">
    <source>
        <dbReference type="ARBA" id="ARBA00023136"/>
    </source>
</evidence>
<dbReference type="AlphaFoldDB" id="A0A0W8F741"/>
<feature type="transmembrane region" description="Helical" evidence="12">
    <location>
        <begin position="262"/>
        <end position="286"/>
    </location>
</feature>
<feature type="transmembrane region" description="Helical" evidence="12">
    <location>
        <begin position="358"/>
        <end position="378"/>
    </location>
</feature>
<keyword evidence="11" id="KW-0739">Sodium transport</keyword>
<evidence type="ECO:0000256" key="12">
    <source>
        <dbReference type="SAM" id="Phobius"/>
    </source>
</evidence>
<feature type="transmembrane region" description="Helical" evidence="12">
    <location>
        <begin position="440"/>
        <end position="459"/>
    </location>
</feature>
<dbReference type="GO" id="GO:0005886">
    <property type="term" value="C:plasma membrane"/>
    <property type="evidence" value="ECO:0007669"/>
    <property type="project" value="UniProtKB-SubCell"/>
</dbReference>
<feature type="transmembrane region" description="Helical" evidence="12">
    <location>
        <begin position="317"/>
        <end position="338"/>
    </location>
</feature>